<name>A0A815MJ81_9BILA</name>
<reference evidence="3" key="1">
    <citation type="submission" date="2021-02" db="EMBL/GenBank/DDBJ databases">
        <authorList>
            <person name="Nowell W R."/>
        </authorList>
    </citation>
    <scope>NUCLEOTIDE SEQUENCE</scope>
</reference>
<sequence length="273" mass="31678">MKVGSIEVDNKQFLISRYNPKDIPLSGEMTHFLLIRKSEKNNNNKTLKDLIESDINKYFERFGKIVHCQWNDDCEAILKFQHYDIVDQIILSDGPHEINGIKIDVEKTQQTQTSNMMATTKTVFCIHVTNIPLDVTSEELSQIFNIHVADIVIKPGYIRNECLASKDQINSEAWIINIGNEKKIRDLASKNSKIKLRGLQIKCDVINEPVYPFELCRNFKTGVCKYQIKCQFKHIMCNQPETCPDEQCFYGHNRKRQVTSNVEEDNESQFIDK</sequence>
<dbReference type="GO" id="GO:0008270">
    <property type="term" value="F:zinc ion binding"/>
    <property type="evidence" value="ECO:0007669"/>
    <property type="project" value="UniProtKB-KW"/>
</dbReference>
<proteinExistence type="predicted"/>
<evidence type="ECO:0000313" key="3">
    <source>
        <dbReference type="EMBL" id="CAF1422309.1"/>
    </source>
</evidence>
<feature type="zinc finger region" description="C3H1-type" evidence="1">
    <location>
        <begin position="211"/>
        <end position="237"/>
    </location>
</feature>
<accession>A0A815MJ81</accession>
<dbReference type="EMBL" id="CAJNOU010004016">
    <property type="protein sequence ID" value="CAF1422309.1"/>
    <property type="molecule type" value="Genomic_DNA"/>
</dbReference>
<evidence type="ECO:0000313" key="4">
    <source>
        <dbReference type="Proteomes" id="UP000663889"/>
    </source>
</evidence>
<keyword evidence="1" id="KW-0862">Zinc</keyword>
<dbReference type="GO" id="GO:0003676">
    <property type="term" value="F:nucleic acid binding"/>
    <property type="evidence" value="ECO:0007669"/>
    <property type="project" value="InterPro"/>
</dbReference>
<comment type="caution">
    <text evidence="3">The sequence shown here is derived from an EMBL/GenBank/DDBJ whole genome shotgun (WGS) entry which is preliminary data.</text>
</comment>
<keyword evidence="1" id="KW-0479">Metal-binding</keyword>
<evidence type="ECO:0000259" key="2">
    <source>
        <dbReference type="PROSITE" id="PS50103"/>
    </source>
</evidence>
<protein>
    <recommendedName>
        <fullName evidence="2">C3H1-type domain-containing protein</fullName>
    </recommendedName>
</protein>
<gene>
    <name evidence="3" type="ORF">SEV965_LOCUS32357</name>
</gene>
<dbReference type="InterPro" id="IPR035979">
    <property type="entry name" value="RBD_domain_sf"/>
</dbReference>
<dbReference type="AlphaFoldDB" id="A0A815MJ81"/>
<dbReference type="Proteomes" id="UP000663889">
    <property type="component" value="Unassembled WGS sequence"/>
</dbReference>
<evidence type="ECO:0000256" key="1">
    <source>
        <dbReference type="PROSITE-ProRule" id="PRU00723"/>
    </source>
</evidence>
<dbReference type="PROSITE" id="PS50103">
    <property type="entry name" value="ZF_C3H1"/>
    <property type="match status" value="1"/>
</dbReference>
<feature type="domain" description="C3H1-type" evidence="2">
    <location>
        <begin position="211"/>
        <end position="237"/>
    </location>
</feature>
<organism evidence="3 4">
    <name type="scientific">Rotaria sordida</name>
    <dbReference type="NCBI Taxonomy" id="392033"/>
    <lineage>
        <taxon>Eukaryota</taxon>
        <taxon>Metazoa</taxon>
        <taxon>Spiralia</taxon>
        <taxon>Gnathifera</taxon>
        <taxon>Rotifera</taxon>
        <taxon>Eurotatoria</taxon>
        <taxon>Bdelloidea</taxon>
        <taxon>Philodinida</taxon>
        <taxon>Philodinidae</taxon>
        <taxon>Rotaria</taxon>
    </lineage>
</organism>
<dbReference type="SUPFAM" id="SSF54928">
    <property type="entry name" value="RNA-binding domain, RBD"/>
    <property type="match status" value="1"/>
</dbReference>
<keyword evidence="1" id="KW-0863">Zinc-finger</keyword>
<dbReference type="InterPro" id="IPR000571">
    <property type="entry name" value="Znf_CCCH"/>
</dbReference>